<dbReference type="Proteomes" id="UP001374579">
    <property type="component" value="Unassembled WGS sequence"/>
</dbReference>
<keyword evidence="4 10" id="KW-0812">Transmembrane</keyword>
<keyword evidence="7 12" id="KW-1133">Transmembrane helix</keyword>
<comment type="caution">
    <text evidence="13">The sequence shown here is derived from an EMBL/GenBank/DDBJ whole genome shotgun (WGS) entry which is preliminary data.</text>
</comment>
<evidence type="ECO:0000256" key="12">
    <source>
        <dbReference type="SAM" id="Phobius"/>
    </source>
</evidence>
<feature type="transmembrane region" description="Helical" evidence="12">
    <location>
        <begin position="248"/>
        <end position="270"/>
    </location>
</feature>
<evidence type="ECO:0000256" key="2">
    <source>
        <dbReference type="ARBA" id="ARBA00006375"/>
    </source>
</evidence>
<dbReference type="EMBL" id="JBAMIC010000010">
    <property type="protein sequence ID" value="KAK7102605.1"/>
    <property type="molecule type" value="Genomic_DNA"/>
</dbReference>
<dbReference type="AlphaFoldDB" id="A0AAN9GD91"/>
<evidence type="ECO:0000256" key="6">
    <source>
        <dbReference type="ARBA" id="ARBA00022792"/>
    </source>
</evidence>
<comment type="subcellular location">
    <subcellularLocation>
        <location evidence="1">Mitochondrion inner membrane</location>
        <topology evidence="1">Multi-pass membrane protein</topology>
    </subcellularLocation>
</comment>
<keyword evidence="5" id="KW-0677">Repeat</keyword>
<keyword evidence="8" id="KW-0496">Mitochondrion</keyword>
<dbReference type="InterPro" id="IPR018108">
    <property type="entry name" value="MCP_transmembrane"/>
</dbReference>
<evidence type="ECO:0000256" key="1">
    <source>
        <dbReference type="ARBA" id="ARBA00004448"/>
    </source>
</evidence>
<evidence type="ECO:0000256" key="9">
    <source>
        <dbReference type="ARBA" id="ARBA00023136"/>
    </source>
</evidence>
<feature type="repeat" description="Solcar" evidence="10">
    <location>
        <begin position="97"/>
        <end position="179"/>
    </location>
</feature>
<comment type="similarity">
    <text evidence="2 11">Belongs to the mitochondrial carrier (TC 2.A.29) family.</text>
</comment>
<keyword evidence="9 10" id="KW-0472">Membrane</keyword>
<gene>
    <name evidence="13" type="ORF">V1264_020799</name>
</gene>
<evidence type="ECO:0000256" key="8">
    <source>
        <dbReference type="ARBA" id="ARBA00023128"/>
    </source>
</evidence>
<dbReference type="PROSITE" id="PS50920">
    <property type="entry name" value="SOLCAR"/>
    <property type="match status" value="3"/>
</dbReference>
<evidence type="ECO:0000256" key="11">
    <source>
        <dbReference type="RuleBase" id="RU000488"/>
    </source>
</evidence>
<dbReference type="PANTHER" id="PTHR45667">
    <property type="entry name" value="S-ADENOSYLMETHIONINE MITOCHONDRIAL CARRIER PROTEIN"/>
    <property type="match status" value="1"/>
</dbReference>
<dbReference type="Gene3D" id="1.50.40.10">
    <property type="entry name" value="Mitochondrial carrier domain"/>
    <property type="match status" value="1"/>
</dbReference>
<protein>
    <submittedName>
        <fullName evidence="13">Uncharacterized protein</fullName>
    </submittedName>
</protein>
<dbReference type="GO" id="GO:0005743">
    <property type="term" value="C:mitochondrial inner membrane"/>
    <property type="evidence" value="ECO:0007669"/>
    <property type="project" value="UniProtKB-SubCell"/>
</dbReference>
<keyword evidence="6" id="KW-0999">Mitochondrion inner membrane</keyword>
<evidence type="ECO:0000256" key="4">
    <source>
        <dbReference type="ARBA" id="ARBA00022692"/>
    </source>
</evidence>
<keyword evidence="14" id="KW-1185">Reference proteome</keyword>
<accession>A0AAN9GD91</accession>
<reference evidence="13 14" key="1">
    <citation type="submission" date="2024-02" db="EMBL/GenBank/DDBJ databases">
        <title>Chromosome-scale genome assembly of the rough periwinkle Littorina saxatilis.</title>
        <authorList>
            <person name="De Jode A."/>
            <person name="Faria R."/>
            <person name="Formenti G."/>
            <person name="Sims Y."/>
            <person name="Smith T.P."/>
            <person name="Tracey A."/>
            <person name="Wood J.M.D."/>
            <person name="Zagrodzka Z.B."/>
            <person name="Johannesson K."/>
            <person name="Butlin R.K."/>
            <person name="Leder E.H."/>
        </authorList>
    </citation>
    <scope>NUCLEOTIDE SEQUENCE [LARGE SCALE GENOMIC DNA]</scope>
    <source>
        <strain evidence="13">Snail1</strain>
        <tissue evidence="13">Muscle</tissue>
    </source>
</reference>
<feature type="repeat" description="Solcar" evidence="10">
    <location>
        <begin position="188"/>
        <end position="276"/>
    </location>
</feature>
<dbReference type="InterPro" id="IPR023395">
    <property type="entry name" value="MCP_dom_sf"/>
</dbReference>
<name>A0AAN9GD91_9CAEN</name>
<dbReference type="Pfam" id="PF00153">
    <property type="entry name" value="Mito_carr"/>
    <property type="match status" value="3"/>
</dbReference>
<evidence type="ECO:0000256" key="3">
    <source>
        <dbReference type="ARBA" id="ARBA00022448"/>
    </source>
</evidence>
<organism evidence="13 14">
    <name type="scientific">Littorina saxatilis</name>
    <dbReference type="NCBI Taxonomy" id="31220"/>
    <lineage>
        <taxon>Eukaryota</taxon>
        <taxon>Metazoa</taxon>
        <taxon>Spiralia</taxon>
        <taxon>Lophotrochozoa</taxon>
        <taxon>Mollusca</taxon>
        <taxon>Gastropoda</taxon>
        <taxon>Caenogastropoda</taxon>
        <taxon>Littorinimorpha</taxon>
        <taxon>Littorinoidea</taxon>
        <taxon>Littorinidae</taxon>
        <taxon>Littorina</taxon>
    </lineage>
</organism>
<keyword evidence="3 11" id="KW-0813">Transport</keyword>
<evidence type="ECO:0000256" key="7">
    <source>
        <dbReference type="ARBA" id="ARBA00022989"/>
    </source>
</evidence>
<proteinExistence type="inferred from homology"/>
<dbReference type="PRINTS" id="PR00926">
    <property type="entry name" value="MITOCARRIER"/>
</dbReference>
<evidence type="ECO:0000313" key="13">
    <source>
        <dbReference type="EMBL" id="KAK7102605.1"/>
    </source>
</evidence>
<evidence type="ECO:0000256" key="10">
    <source>
        <dbReference type="PROSITE-ProRule" id="PRU00282"/>
    </source>
</evidence>
<dbReference type="GO" id="GO:0055085">
    <property type="term" value="P:transmembrane transport"/>
    <property type="evidence" value="ECO:0007669"/>
    <property type="project" value="InterPro"/>
</dbReference>
<evidence type="ECO:0000256" key="5">
    <source>
        <dbReference type="ARBA" id="ARBA00022737"/>
    </source>
</evidence>
<dbReference type="FunFam" id="1.50.40.10:FF:000018">
    <property type="entry name" value="S-adenosylmethionine mitochondrial carrier protein-like"/>
    <property type="match status" value="1"/>
</dbReference>
<evidence type="ECO:0000313" key="14">
    <source>
        <dbReference type="Proteomes" id="UP001374579"/>
    </source>
</evidence>
<dbReference type="InterPro" id="IPR002067">
    <property type="entry name" value="MCP"/>
</dbReference>
<sequence length="283" mass="30648">MEDILECETQLKQTTDIRVALLAGGLAGTSVDIALFPLDTVKTRLQSQQGFWAAGGFRGVYSGLLSAALGSAPCGAVFFCSYETTKSMFSNATNGRWAPVGHMTAASIGEMIACLLRVPTEVVKQRAQAAPHLSSLTVFRTTVASEGLRGLYRGYSSTLAREIPFSLIQFPLWEFFKKQWERKTQQPVMAWQSSVSGALAGGISAVVTTPLDVAKTRIMLAERGSSTAEGYIPYVVKQVYSQQGLSGLFAGVVPRVMWISVGGAIFLGIYDKVRIVVQDRFKL</sequence>
<feature type="repeat" description="Solcar" evidence="10">
    <location>
        <begin position="15"/>
        <end position="88"/>
    </location>
</feature>
<dbReference type="SUPFAM" id="SSF103506">
    <property type="entry name" value="Mitochondrial carrier"/>
    <property type="match status" value="1"/>
</dbReference>